<organism evidence="1">
    <name type="scientific">Lepeophtheirus salmonis</name>
    <name type="common">Salmon louse</name>
    <name type="synonym">Caligus salmonis</name>
    <dbReference type="NCBI Taxonomy" id="72036"/>
    <lineage>
        <taxon>Eukaryota</taxon>
        <taxon>Metazoa</taxon>
        <taxon>Ecdysozoa</taxon>
        <taxon>Arthropoda</taxon>
        <taxon>Crustacea</taxon>
        <taxon>Multicrustacea</taxon>
        <taxon>Hexanauplia</taxon>
        <taxon>Copepoda</taxon>
        <taxon>Siphonostomatoida</taxon>
        <taxon>Caligidae</taxon>
        <taxon>Lepeophtheirus</taxon>
    </lineage>
</organism>
<accession>A0A0K2V6Q5</accession>
<proteinExistence type="predicted"/>
<sequence>MKANRLSSSIFSITSGQGSYNYVTDIHYRTKPL</sequence>
<dbReference type="EMBL" id="HACA01028798">
    <property type="protein sequence ID" value="CDW46159.1"/>
    <property type="molecule type" value="Transcribed_RNA"/>
</dbReference>
<protein>
    <submittedName>
        <fullName evidence="1">Uncharacterized protein</fullName>
    </submittedName>
</protein>
<reference evidence="1" key="1">
    <citation type="submission" date="2014-05" db="EMBL/GenBank/DDBJ databases">
        <authorList>
            <person name="Chronopoulou M."/>
        </authorList>
    </citation>
    <scope>NUCLEOTIDE SEQUENCE</scope>
    <source>
        <tissue evidence="1">Whole organism</tissue>
    </source>
</reference>
<name>A0A0K2V6Q5_LEPSM</name>
<dbReference type="AlphaFoldDB" id="A0A0K2V6Q5"/>
<evidence type="ECO:0000313" key="1">
    <source>
        <dbReference type="EMBL" id="CDW46159.1"/>
    </source>
</evidence>